<dbReference type="EMBL" id="BAAFZP010000001">
    <property type="protein sequence ID" value="GAB1581073.1"/>
    <property type="molecule type" value="Genomic_DNA"/>
</dbReference>
<proteinExistence type="predicted"/>
<comment type="caution">
    <text evidence="1">The sequence shown here is derived from an EMBL/GenBank/DDBJ whole genome shotgun (WGS) entry which is preliminary data.</text>
</comment>
<organism evidence="1 2">
    <name type="scientific">Phyllobacterium phragmitis</name>
    <dbReference type="NCBI Taxonomy" id="2670329"/>
    <lineage>
        <taxon>Bacteria</taxon>
        <taxon>Pseudomonadati</taxon>
        <taxon>Pseudomonadota</taxon>
        <taxon>Alphaproteobacteria</taxon>
        <taxon>Hyphomicrobiales</taxon>
        <taxon>Phyllobacteriaceae</taxon>
        <taxon>Phyllobacterium</taxon>
    </lineage>
</organism>
<accession>A0ABQ0GWQ1</accession>
<gene>
    <name evidence="1" type="ORF">PPNSA23_10160</name>
</gene>
<protein>
    <submittedName>
        <fullName evidence="1">Uncharacterized protein</fullName>
    </submittedName>
</protein>
<name>A0ABQ0GWQ1_9HYPH</name>
<keyword evidence="2" id="KW-1185">Reference proteome</keyword>
<evidence type="ECO:0000313" key="2">
    <source>
        <dbReference type="Proteomes" id="UP001628091"/>
    </source>
</evidence>
<reference evidence="1 2" key="1">
    <citation type="submission" date="2024-10" db="EMBL/GenBank/DDBJ databases">
        <title>Isolation, draft genome sequencing and identification of Phyllobacterium sp. NSA23, isolated from leaf soil.</title>
        <authorList>
            <person name="Akita H."/>
        </authorList>
    </citation>
    <scope>NUCLEOTIDE SEQUENCE [LARGE SCALE GENOMIC DNA]</scope>
    <source>
        <strain evidence="1 2">NSA23</strain>
    </source>
</reference>
<sequence length="70" mass="7702">MGDTWPLSSIRWQSNSVIANLGNLDDVEIAAHIGRHRLAGDDGTLQVRVSARFELDVARSGDMGVDLRRL</sequence>
<dbReference type="Proteomes" id="UP001628091">
    <property type="component" value="Unassembled WGS sequence"/>
</dbReference>
<evidence type="ECO:0000313" key="1">
    <source>
        <dbReference type="EMBL" id="GAB1581073.1"/>
    </source>
</evidence>